<dbReference type="AlphaFoldDB" id="A0AAW0E9S9"/>
<sequence length="496" mass="55359">MTTTPTRAGGGGADVEDGEVVRVLDRGWLDKTLNSPSPPTSLPLPSTLSCLLLPLSVPSPTSTNISSTPAGFPSRRFDFGADIDLDDRDATRGFCATLVQVALAIRSLASSWAHVELQHCISSLDSARSLRSQTHFRQPRVQHLKLTVHQLFVIDANDSLRTIPMDYFDFNSTNAFKAGFCCCSSVEVFTLVWVLGFVQTLAELTDSVLIQLEIQLNSHASTLWLFAFEPRWINCEAERRDTTRPVEADCTTPVSMTLGLDLFTAEIRLQLLISGRTDFRVNEGRDSRLAFSSQAFARYRSSSCNARDEEIIAVFTQSCRRLQVGSLDCRRRIHWRLGSIGYEGFVADGGARSVDLVSSAEVTIAAGMRSFYLQGEGESAQAEWERSMGCKEDGQREIGKAYIESELVEFRVQGKFLERAIQRYGRIRKWRQGATGRFELVASEPQSDPSPEQREAVYKCPVIVQSPGPYLFEMEYFFANPMAVWDQILRTVPLAD</sequence>
<keyword evidence="3" id="KW-1185">Reference proteome</keyword>
<gene>
    <name evidence="1" type="ORF">R3P38DRAFT_3167007</name>
    <name evidence="2" type="ORF">R3P38DRAFT_3167012</name>
</gene>
<comment type="caution">
    <text evidence="2">The sequence shown here is derived from an EMBL/GenBank/DDBJ whole genome shotgun (WGS) entry which is preliminary data.</text>
</comment>
<accession>A0AAW0E9S9</accession>
<name>A0AAW0E9S9_9AGAR</name>
<protein>
    <submittedName>
        <fullName evidence="2">Uncharacterized protein</fullName>
    </submittedName>
</protein>
<organism evidence="2 3">
    <name type="scientific">Favolaschia claudopus</name>
    <dbReference type="NCBI Taxonomy" id="2862362"/>
    <lineage>
        <taxon>Eukaryota</taxon>
        <taxon>Fungi</taxon>
        <taxon>Dikarya</taxon>
        <taxon>Basidiomycota</taxon>
        <taxon>Agaricomycotina</taxon>
        <taxon>Agaricomycetes</taxon>
        <taxon>Agaricomycetidae</taxon>
        <taxon>Agaricales</taxon>
        <taxon>Marasmiineae</taxon>
        <taxon>Mycenaceae</taxon>
        <taxon>Favolaschia</taxon>
    </lineage>
</organism>
<dbReference type="EMBL" id="JAWWNJ010000002">
    <property type="protein sequence ID" value="KAK7062018.1"/>
    <property type="molecule type" value="Genomic_DNA"/>
</dbReference>
<dbReference type="Proteomes" id="UP001362999">
    <property type="component" value="Unassembled WGS sequence"/>
</dbReference>
<proteinExistence type="predicted"/>
<evidence type="ECO:0000313" key="2">
    <source>
        <dbReference type="EMBL" id="KAK7062022.1"/>
    </source>
</evidence>
<reference evidence="2 3" key="1">
    <citation type="journal article" date="2024" name="J Genomics">
        <title>Draft genome sequencing and assembly of Favolaschia claudopus CIRM-BRFM 2984 isolated from oak limbs.</title>
        <authorList>
            <person name="Navarro D."/>
            <person name="Drula E."/>
            <person name="Chaduli D."/>
            <person name="Cazenave R."/>
            <person name="Ahrendt S."/>
            <person name="Wang J."/>
            <person name="Lipzen A."/>
            <person name="Daum C."/>
            <person name="Barry K."/>
            <person name="Grigoriev I.V."/>
            <person name="Favel A."/>
            <person name="Rosso M.N."/>
            <person name="Martin F."/>
        </authorList>
    </citation>
    <scope>NUCLEOTIDE SEQUENCE [LARGE SCALE GENOMIC DNA]</scope>
    <source>
        <strain evidence="2 3">CIRM-BRFM 2984</strain>
    </source>
</reference>
<dbReference type="EMBL" id="JAWWNJ010000002">
    <property type="protein sequence ID" value="KAK7062022.1"/>
    <property type="molecule type" value="Genomic_DNA"/>
</dbReference>
<evidence type="ECO:0000313" key="1">
    <source>
        <dbReference type="EMBL" id="KAK7062018.1"/>
    </source>
</evidence>
<evidence type="ECO:0000313" key="3">
    <source>
        <dbReference type="Proteomes" id="UP001362999"/>
    </source>
</evidence>